<dbReference type="EMBL" id="QLAG01000036">
    <property type="protein sequence ID" value="TLX61704.1"/>
    <property type="molecule type" value="Genomic_DNA"/>
</dbReference>
<keyword evidence="4" id="KW-1185">Reference proteome</keyword>
<evidence type="ECO:0000256" key="1">
    <source>
        <dbReference type="SAM" id="MobiDB-lite"/>
    </source>
</evidence>
<feature type="domain" description="KTSC" evidence="2">
    <location>
        <begin position="31"/>
        <end position="86"/>
    </location>
</feature>
<dbReference type="RefSeq" id="WP_138412721.1">
    <property type="nucleotide sequence ID" value="NZ_QLAF01000006.1"/>
</dbReference>
<dbReference type="InterPro" id="IPR025309">
    <property type="entry name" value="KTSC_dom"/>
</dbReference>
<dbReference type="AlphaFoldDB" id="A0A5R9Q9B1"/>
<protein>
    <submittedName>
        <fullName evidence="3">KTSC domain-containing protein</fullName>
    </submittedName>
</protein>
<sequence>MSARKPRDGGLDRKGRAKRPEPAPLARVRVESESLRSVGYDPDSRILEVEFQGDGLYRYEDVPPEVVLELLEAESMGTYFNQVFKARGHRYRRLD</sequence>
<reference evidence="3 4" key="1">
    <citation type="journal article" date="2017" name="Eur. J. Clin. Microbiol. Infect. Dis.">
        <title>Uncommonly isolated clinical Pseudomonas: identification and phylogenetic assignation.</title>
        <authorList>
            <person name="Mulet M."/>
            <person name="Gomila M."/>
            <person name="Ramirez A."/>
            <person name="Cardew S."/>
            <person name="Moore E.R."/>
            <person name="Lalucat J."/>
            <person name="Garcia-Valdes E."/>
        </authorList>
    </citation>
    <scope>NUCLEOTIDE SEQUENCE [LARGE SCALE GENOMIC DNA]</scope>
    <source>
        <strain evidence="3 4">SD129</strain>
    </source>
</reference>
<name>A0A5R9Q9B1_9GAMM</name>
<organism evidence="3 4">
    <name type="scientific">Stutzerimonas nosocomialis</name>
    <dbReference type="NCBI Taxonomy" id="1056496"/>
    <lineage>
        <taxon>Bacteria</taxon>
        <taxon>Pseudomonadati</taxon>
        <taxon>Pseudomonadota</taxon>
        <taxon>Gammaproteobacteria</taxon>
        <taxon>Pseudomonadales</taxon>
        <taxon>Pseudomonadaceae</taxon>
        <taxon>Stutzerimonas</taxon>
    </lineage>
</organism>
<dbReference type="Pfam" id="PF13619">
    <property type="entry name" value="KTSC"/>
    <property type="match status" value="1"/>
</dbReference>
<proteinExistence type="predicted"/>
<evidence type="ECO:0000259" key="2">
    <source>
        <dbReference type="Pfam" id="PF13619"/>
    </source>
</evidence>
<evidence type="ECO:0000313" key="3">
    <source>
        <dbReference type="EMBL" id="TLX61704.1"/>
    </source>
</evidence>
<evidence type="ECO:0000313" key="4">
    <source>
        <dbReference type="Proteomes" id="UP000306753"/>
    </source>
</evidence>
<gene>
    <name evidence="3" type="ORF">DN820_20040</name>
</gene>
<feature type="compositionally biased region" description="Basic and acidic residues" evidence="1">
    <location>
        <begin position="1"/>
        <end position="21"/>
    </location>
</feature>
<accession>A0A5R9Q9B1</accession>
<feature type="region of interest" description="Disordered" evidence="1">
    <location>
        <begin position="1"/>
        <end position="28"/>
    </location>
</feature>
<dbReference type="Proteomes" id="UP000306753">
    <property type="component" value="Unassembled WGS sequence"/>
</dbReference>
<comment type="caution">
    <text evidence="3">The sequence shown here is derived from an EMBL/GenBank/DDBJ whole genome shotgun (WGS) entry which is preliminary data.</text>
</comment>